<evidence type="ECO:0000313" key="5">
    <source>
        <dbReference type="Proteomes" id="UP000462014"/>
    </source>
</evidence>
<dbReference type="Gene3D" id="2.60.40.790">
    <property type="match status" value="1"/>
</dbReference>
<dbReference type="AlphaFoldDB" id="A0A7K1SXE5"/>
<dbReference type="Proteomes" id="UP000462014">
    <property type="component" value="Unassembled WGS sequence"/>
</dbReference>
<dbReference type="PROSITE" id="PS01031">
    <property type="entry name" value="SHSP"/>
    <property type="match status" value="1"/>
</dbReference>
<dbReference type="Pfam" id="PF00011">
    <property type="entry name" value="HSP20"/>
    <property type="match status" value="1"/>
</dbReference>
<dbReference type="InterPro" id="IPR002068">
    <property type="entry name" value="A-crystallin/Hsp20_dom"/>
</dbReference>
<dbReference type="RefSeq" id="WP_157566661.1">
    <property type="nucleotide sequence ID" value="NZ_WPIK01000008.1"/>
</dbReference>
<gene>
    <name evidence="4" type="ORF">GO621_10195</name>
</gene>
<comment type="caution">
    <text evidence="4">The sequence shown here is derived from an EMBL/GenBank/DDBJ whole genome shotgun (WGS) entry which is preliminary data.</text>
</comment>
<dbReference type="CDD" id="cd06464">
    <property type="entry name" value="ACD_sHsps-like"/>
    <property type="match status" value="1"/>
</dbReference>
<protein>
    <submittedName>
        <fullName evidence="4">Hsp20 family protein</fullName>
    </submittedName>
</protein>
<evidence type="ECO:0000313" key="4">
    <source>
        <dbReference type="EMBL" id="MVN21907.1"/>
    </source>
</evidence>
<feature type="domain" description="SHSP" evidence="3">
    <location>
        <begin position="34"/>
        <end position="146"/>
    </location>
</feature>
<dbReference type="InterPro" id="IPR031107">
    <property type="entry name" value="Small_HSP"/>
</dbReference>
<dbReference type="PANTHER" id="PTHR11527">
    <property type="entry name" value="HEAT-SHOCK PROTEIN 20 FAMILY MEMBER"/>
    <property type="match status" value="1"/>
</dbReference>
<accession>A0A7K1SXE5</accession>
<name>A0A7K1SXE5_9SPHI</name>
<comment type="similarity">
    <text evidence="1 2">Belongs to the small heat shock protein (HSP20) family.</text>
</comment>
<sequence>MTLVKFNPAKNTASVNPWFTDVFESVFNDSVLTDRLVSRVPAVNIAESDADFQIELAVPGLKKEDFKISVDKNILSISAEKKNENNQEGKKFSKREFSYTSFVRSFTLPDTIDHAKIDAAYVDGILKLTIAKKEEAKVQSREIAVQ</sequence>
<dbReference type="EMBL" id="WPIK01000008">
    <property type="protein sequence ID" value="MVN21907.1"/>
    <property type="molecule type" value="Genomic_DNA"/>
</dbReference>
<keyword evidence="5" id="KW-1185">Reference proteome</keyword>
<dbReference type="InterPro" id="IPR008978">
    <property type="entry name" value="HSP20-like_chaperone"/>
</dbReference>
<evidence type="ECO:0000256" key="1">
    <source>
        <dbReference type="PROSITE-ProRule" id="PRU00285"/>
    </source>
</evidence>
<dbReference type="SUPFAM" id="SSF49764">
    <property type="entry name" value="HSP20-like chaperones"/>
    <property type="match status" value="1"/>
</dbReference>
<organism evidence="4 5">
    <name type="scientific">Mucilaginibacter arboris</name>
    <dbReference type="NCBI Taxonomy" id="2682090"/>
    <lineage>
        <taxon>Bacteria</taxon>
        <taxon>Pseudomonadati</taxon>
        <taxon>Bacteroidota</taxon>
        <taxon>Sphingobacteriia</taxon>
        <taxon>Sphingobacteriales</taxon>
        <taxon>Sphingobacteriaceae</taxon>
        <taxon>Mucilaginibacter</taxon>
    </lineage>
</organism>
<evidence type="ECO:0000259" key="3">
    <source>
        <dbReference type="PROSITE" id="PS01031"/>
    </source>
</evidence>
<evidence type="ECO:0000256" key="2">
    <source>
        <dbReference type="RuleBase" id="RU003616"/>
    </source>
</evidence>
<proteinExistence type="inferred from homology"/>
<reference evidence="4 5" key="1">
    <citation type="submission" date="2019-12" db="EMBL/GenBank/DDBJ databases">
        <title>Mucilaginibacter sp. HMF7410 genome sequencing and assembly.</title>
        <authorList>
            <person name="Kang H."/>
            <person name="Cha I."/>
            <person name="Kim H."/>
            <person name="Joh K."/>
        </authorList>
    </citation>
    <scope>NUCLEOTIDE SEQUENCE [LARGE SCALE GENOMIC DNA]</scope>
    <source>
        <strain evidence="4 5">HMF7410</strain>
    </source>
</reference>